<sequence length="391" mass="42562">MSEPLVARMAAFGETIFAEMTRLAEHTGAINLGQGFPDTDGPPFLLAEAARYLTEGVNQYPPGYGREELRTAIAADRQERYGLAYDPATEVYITVGATAGIAASILALVEPGDEVVLFEPMYDSYSAVIALAHGVRRPVTLRPSPDNGRYTFDPDELAAAITPRTRAIIVNTPHNPTGTVFTADELAWIARLCRENDLVAVTDEVYEHLTFDGTPHLPLAALPGMAERTLSVSSAGKTFSVTGWKIGWVTGPEPLVRAVATVNQYLTFTANGAQQLAVATALRHGMDWVSEQRDALHAKRDRLVAGLAAAGFQVHPPQGTYFVMADIRPLGYDDGLTFVRTLARRAGVVAIPAQVFYADERHGRHLVRFAFCKRDDVLDEAAARLRAWGDR</sequence>
<dbReference type="SUPFAM" id="SSF53383">
    <property type="entry name" value="PLP-dependent transferases"/>
    <property type="match status" value="1"/>
</dbReference>
<keyword evidence="4 7" id="KW-0808">Transferase</keyword>
<dbReference type="STRING" id="269800.Tfu_0568"/>
<dbReference type="GO" id="GO:0016212">
    <property type="term" value="F:kynurenine-oxoglutarate transaminase activity"/>
    <property type="evidence" value="ECO:0007669"/>
    <property type="project" value="TreeGrafter"/>
</dbReference>
<dbReference type="InterPro" id="IPR051326">
    <property type="entry name" value="Kynurenine-oxoglutarate_AT"/>
</dbReference>
<protein>
    <submittedName>
        <fullName evidence="7">Succinyldiaminopimelate aminotransferase</fullName>
        <ecNumber evidence="7">2.6.1.11</ecNumber>
    </submittedName>
</protein>
<name>Q47SG1_THEFY</name>
<dbReference type="Gene3D" id="3.90.1150.10">
    <property type="entry name" value="Aspartate Aminotransferase, domain 1"/>
    <property type="match status" value="1"/>
</dbReference>
<dbReference type="Pfam" id="PF00155">
    <property type="entry name" value="Aminotran_1_2"/>
    <property type="match status" value="1"/>
</dbReference>
<dbReference type="RefSeq" id="WP_011291015.1">
    <property type="nucleotide sequence ID" value="NC_007333.1"/>
</dbReference>
<comment type="cofactor">
    <cofactor evidence="1">
        <name>pyridoxal 5'-phosphate</name>
        <dbReference type="ChEBI" id="CHEBI:597326"/>
    </cofactor>
</comment>
<dbReference type="OrthoDB" id="9763453at2"/>
<dbReference type="InterPro" id="IPR015424">
    <property type="entry name" value="PyrdxlP-dep_Trfase"/>
</dbReference>
<dbReference type="GO" id="GO:0005737">
    <property type="term" value="C:cytoplasm"/>
    <property type="evidence" value="ECO:0007669"/>
    <property type="project" value="TreeGrafter"/>
</dbReference>
<dbReference type="InterPro" id="IPR015422">
    <property type="entry name" value="PyrdxlP-dep_Trfase_small"/>
</dbReference>
<dbReference type="NCBIfam" id="NF005855">
    <property type="entry name" value="PRK07777.1"/>
    <property type="match status" value="1"/>
</dbReference>
<accession>Q47SG1</accession>
<dbReference type="PANTHER" id="PTHR43807:SF20">
    <property type="entry name" value="FI04487P"/>
    <property type="match status" value="1"/>
</dbReference>
<evidence type="ECO:0000256" key="2">
    <source>
        <dbReference type="ARBA" id="ARBA00007441"/>
    </source>
</evidence>
<evidence type="ECO:0000259" key="6">
    <source>
        <dbReference type="Pfam" id="PF00155"/>
    </source>
</evidence>
<comment type="similarity">
    <text evidence="2">Belongs to the class-I pyridoxal-phosphate-dependent aminotransferase family.</text>
</comment>
<evidence type="ECO:0000313" key="7">
    <source>
        <dbReference type="EMBL" id="AAZ54606.1"/>
    </source>
</evidence>
<evidence type="ECO:0000256" key="4">
    <source>
        <dbReference type="ARBA" id="ARBA00022679"/>
    </source>
</evidence>
<dbReference type="AlphaFoldDB" id="Q47SG1"/>
<evidence type="ECO:0000256" key="1">
    <source>
        <dbReference type="ARBA" id="ARBA00001933"/>
    </source>
</evidence>
<dbReference type="InterPro" id="IPR004839">
    <property type="entry name" value="Aminotransferase_I/II_large"/>
</dbReference>
<dbReference type="GO" id="GO:0003992">
    <property type="term" value="F:N2-acetyl-L-ornithine:2-oxoglutarate 5-aminotransferase activity"/>
    <property type="evidence" value="ECO:0007669"/>
    <property type="project" value="UniProtKB-EC"/>
</dbReference>
<dbReference type="GO" id="GO:0030170">
    <property type="term" value="F:pyridoxal phosphate binding"/>
    <property type="evidence" value="ECO:0007669"/>
    <property type="project" value="InterPro"/>
</dbReference>
<organism evidence="7">
    <name type="scientific">Thermobifida fusca (strain YX)</name>
    <dbReference type="NCBI Taxonomy" id="269800"/>
    <lineage>
        <taxon>Bacteria</taxon>
        <taxon>Bacillati</taxon>
        <taxon>Actinomycetota</taxon>
        <taxon>Actinomycetes</taxon>
        <taxon>Streptosporangiales</taxon>
        <taxon>Nocardiopsidaceae</taxon>
        <taxon>Thermobifida</taxon>
    </lineage>
</organism>
<dbReference type="InterPro" id="IPR015421">
    <property type="entry name" value="PyrdxlP-dep_Trfase_major"/>
</dbReference>
<gene>
    <name evidence="7" type="ordered locus">Tfu_0568</name>
</gene>
<dbReference type="HOGENOM" id="CLU_017584_4_0_11"/>
<dbReference type="Gene3D" id="3.40.640.10">
    <property type="entry name" value="Type I PLP-dependent aspartate aminotransferase-like (Major domain)"/>
    <property type="match status" value="1"/>
</dbReference>
<proteinExistence type="inferred from homology"/>
<feature type="domain" description="Aminotransferase class I/classII large" evidence="6">
    <location>
        <begin position="29"/>
        <end position="385"/>
    </location>
</feature>
<keyword evidence="5" id="KW-0663">Pyridoxal phosphate</keyword>
<dbReference type="PANTHER" id="PTHR43807">
    <property type="entry name" value="FI04487P"/>
    <property type="match status" value="1"/>
</dbReference>
<evidence type="ECO:0000256" key="3">
    <source>
        <dbReference type="ARBA" id="ARBA00022576"/>
    </source>
</evidence>
<dbReference type="KEGG" id="tfu:Tfu_0568"/>
<reference evidence="7" key="1">
    <citation type="submission" date="2005-07" db="EMBL/GenBank/DDBJ databases">
        <title>Complete sequence of Thermobifida fusca YX.</title>
        <authorList>
            <consortium name="US DOE Joint Genome Institute"/>
            <person name="Copeland A."/>
            <person name="Lucas S."/>
            <person name="Lapidus A."/>
            <person name="Barry K."/>
            <person name="Detter J.C."/>
            <person name="Glavina T."/>
            <person name="Hammon N."/>
            <person name="Israni S."/>
            <person name="Pitluck S."/>
            <person name="Di Bartolo G."/>
            <person name="Chain P."/>
            <person name="Schmutz J."/>
            <person name="Larimer F."/>
            <person name="Land M."/>
            <person name="Lykidis A."/>
            <person name="Richardson P."/>
        </authorList>
    </citation>
    <scope>NUCLEOTIDE SEQUENCE</scope>
    <source>
        <strain evidence="7">YX</strain>
    </source>
</reference>
<dbReference type="EMBL" id="CP000088">
    <property type="protein sequence ID" value="AAZ54606.1"/>
    <property type="molecule type" value="Genomic_DNA"/>
</dbReference>
<evidence type="ECO:0000256" key="5">
    <source>
        <dbReference type="ARBA" id="ARBA00022898"/>
    </source>
</evidence>
<keyword evidence="3 7" id="KW-0032">Aminotransferase</keyword>
<dbReference type="eggNOG" id="COG0436">
    <property type="taxonomic scope" value="Bacteria"/>
</dbReference>
<dbReference type="CDD" id="cd00609">
    <property type="entry name" value="AAT_like"/>
    <property type="match status" value="1"/>
</dbReference>
<dbReference type="EC" id="2.6.1.11" evidence="7"/>
<dbReference type="FunFam" id="3.40.640.10:FF:000024">
    <property type="entry name" value="Kynurenine--oxoglutarate transaminase 3"/>
    <property type="match status" value="1"/>
</dbReference>